<keyword evidence="12" id="KW-1185">Reference proteome</keyword>
<dbReference type="CDD" id="cd13131">
    <property type="entry name" value="MATE_NorM_like"/>
    <property type="match status" value="1"/>
</dbReference>
<dbReference type="GO" id="GO:0006811">
    <property type="term" value="P:monoatomic ion transport"/>
    <property type="evidence" value="ECO:0007669"/>
    <property type="project" value="UniProtKB-KW"/>
</dbReference>
<dbReference type="NCBIfam" id="TIGR00797">
    <property type="entry name" value="matE"/>
    <property type="match status" value="1"/>
</dbReference>
<dbReference type="KEGG" id="rom:EI983_05865"/>
<dbReference type="Pfam" id="PF01554">
    <property type="entry name" value="MatE"/>
    <property type="match status" value="2"/>
</dbReference>
<feature type="transmembrane region" description="Helical" evidence="10">
    <location>
        <begin position="353"/>
        <end position="379"/>
    </location>
</feature>
<feature type="transmembrane region" description="Helical" evidence="10">
    <location>
        <begin position="12"/>
        <end position="33"/>
    </location>
</feature>
<evidence type="ECO:0000256" key="3">
    <source>
        <dbReference type="ARBA" id="ARBA00022449"/>
    </source>
</evidence>
<evidence type="ECO:0000256" key="8">
    <source>
        <dbReference type="ARBA" id="ARBA00023136"/>
    </source>
</evidence>
<keyword evidence="6 10" id="KW-1133">Transmembrane helix</keyword>
<proteinExistence type="predicted"/>
<feature type="transmembrane region" description="Helical" evidence="10">
    <location>
        <begin position="391"/>
        <end position="411"/>
    </location>
</feature>
<evidence type="ECO:0000256" key="6">
    <source>
        <dbReference type="ARBA" id="ARBA00022989"/>
    </source>
</evidence>
<feature type="transmembrane region" description="Helical" evidence="10">
    <location>
        <begin position="273"/>
        <end position="293"/>
    </location>
</feature>
<gene>
    <name evidence="11" type="ORF">EI983_05865</name>
</gene>
<feature type="transmembrane region" description="Helical" evidence="10">
    <location>
        <begin position="127"/>
        <end position="146"/>
    </location>
</feature>
<dbReference type="GO" id="GO:0015297">
    <property type="term" value="F:antiporter activity"/>
    <property type="evidence" value="ECO:0007669"/>
    <property type="project" value="UniProtKB-KW"/>
</dbReference>
<dbReference type="OrthoDB" id="9780160at2"/>
<evidence type="ECO:0000256" key="1">
    <source>
        <dbReference type="ARBA" id="ARBA00004429"/>
    </source>
</evidence>
<sequence>MHSLTHHMRAHLRLGLPLIGSHIAQLSITLTDAMMLGWYDVETLGAQVLASEVFFVLFIFGSGFALAVMPMVASAEAAGDGAQVRRVTRMGAWASVLFGLAILPVFLSGRAMFLALGQEPLIADLGGAYLAIAGFGIIPALLVMVLKSFLSALERTQIVLWVTVGAVGLNMVLNYALIFGNWGMPELGIRGAAIASVAVNTASFLALALYAARKTPEHALFQRVWRPDWEAFGQVFRLGAPIGVTMLAESALFMASSIMMGWISALALAAHGIALMIASVTFMLYLGLANAATVRAGQAWGLRDIANLRQGAKAVTLLVGGIAVVTVTIFLTMPEPLIILFMDPDEPNREAVLAMGVVLMAGAALFQFMDAAQALALGLLRGVHDTKVPMWIAAFSYWCVGVTASYVLGFTLDLGGIGIWLGLAIGLAFAAVLLMGRFWIWTARSDRMAAVG</sequence>
<keyword evidence="3" id="KW-0050">Antiport</keyword>
<feature type="transmembrane region" description="Helical" evidence="10">
    <location>
        <begin position="191"/>
        <end position="212"/>
    </location>
</feature>
<protein>
    <recommendedName>
        <fullName evidence="9">Multidrug-efflux transporter</fullName>
    </recommendedName>
</protein>
<dbReference type="InterPro" id="IPR002528">
    <property type="entry name" value="MATE_fam"/>
</dbReference>
<feature type="transmembrane region" description="Helical" evidence="10">
    <location>
        <begin position="417"/>
        <end position="440"/>
    </location>
</feature>
<dbReference type="PIRSF" id="PIRSF006603">
    <property type="entry name" value="DinF"/>
    <property type="match status" value="1"/>
</dbReference>
<feature type="transmembrane region" description="Helical" evidence="10">
    <location>
        <begin position="246"/>
        <end position="267"/>
    </location>
</feature>
<keyword evidence="5 10" id="KW-0812">Transmembrane</keyword>
<dbReference type="InterPro" id="IPR048279">
    <property type="entry name" value="MdtK-like"/>
</dbReference>
<feature type="transmembrane region" description="Helical" evidence="10">
    <location>
        <begin position="314"/>
        <end position="333"/>
    </location>
</feature>
<dbReference type="PANTHER" id="PTHR43298">
    <property type="entry name" value="MULTIDRUG RESISTANCE PROTEIN NORM-RELATED"/>
    <property type="match status" value="1"/>
</dbReference>
<evidence type="ECO:0000256" key="10">
    <source>
        <dbReference type="SAM" id="Phobius"/>
    </source>
</evidence>
<dbReference type="GO" id="GO:0042910">
    <property type="term" value="F:xenobiotic transmembrane transporter activity"/>
    <property type="evidence" value="ECO:0007669"/>
    <property type="project" value="InterPro"/>
</dbReference>
<feature type="transmembrane region" description="Helical" evidence="10">
    <location>
        <begin position="53"/>
        <end position="75"/>
    </location>
</feature>
<accession>A0A6I6IMJ8</accession>
<evidence type="ECO:0000256" key="5">
    <source>
        <dbReference type="ARBA" id="ARBA00022692"/>
    </source>
</evidence>
<evidence type="ECO:0000256" key="7">
    <source>
        <dbReference type="ARBA" id="ARBA00023065"/>
    </source>
</evidence>
<feature type="transmembrane region" description="Helical" evidence="10">
    <location>
        <begin position="158"/>
        <end position="179"/>
    </location>
</feature>
<comment type="subcellular location">
    <subcellularLocation>
        <location evidence="1">Cell inner membrane</location>
        <topology evidence="1">Multi-pass membrane protein</topology>
    </subcellularLocation>
</comment>
<evidence type="ECO:0000313" key="11">
    <source>
        <dbReference type="EMBL" id="QGX97825.1"/>
    </source>
</evidence>
<evidence type="ECO:0000256" key="4">
    <source>
        <dbReference type="ARBA" id="ARBA00022475"/>
    </source>
</evidence>
<name>A0A6I6IMJ8_9RHOB</name>
<dbReference type="RefSeq" id="WP_157706459.1">
    <property type="nucleotide sequence ID" value="NZ_CP034348.1"/>
</dbReference>
<keyword evidence="4" id="KW-1003">Cell membrane</keyword>
<feature type="transmembrane region" description="Helical" evidence="10">
    <location>
        <begin position="87"/>
        <end position="107"/>
    </location>
</feature>
<evidence type="ECO:0000313" key="12">
    <source>
        <dbReference type="Proteomes" id="UP000428330"/>
    </source>
</evidence>
<dbReference type="GO" id="GO:0005886">
    <property type="term" value="C:plasma membrane"/>
    <property type="evidence" value="ECO:0007669"/>
    <property type="project" value="UniProtKB-SubCell"/>
</dbReference>
<dbReference type="EMBL" id="CP034348">
    <property type="protein sequence ID" value="QGX97825.1"/>
    <property type="molecule type" value="Genomic_DNA"/>
</dbReference>
<reference evidence="12" key="1">
    <citation type="submission" date="2018-12" db="EMBL/GenBank/DDBJ databases">
        <title>Complete genome sequence of Roseovarius sp. MME-070.</title>
        <authorList>
            <person name="Nam Y.-D."/>
            <person name="Kang J."/>
            <person name="Chung W.-H."/>
            <person name="Park Y.S."/>
        </authorList>
    </citation>
    <scope>NUCLEOTIDE SEQUENCE [LARGE SCALE GENOMIC DNA]</scope>
    <source>
        <strain evidence="12">MME-070</strain>
    </source>
</reference>
<dbReference type="Proteomes" id="UP000428330">
    <property type="component" value="Chromosome"/>
</dbReference>
<evidence type="ECO:0000256" key="2">
    <source>
        <dbReference type="ARBA" id="ARBA00022448"/>
    </source>
</evidence>
<organism evidence="11 12">
    <name type="scientific">Roseovarius faecimaris</name>
    <dbReference type="NCBI Taxonomy" id="2494550"/>
    <lineage>
        <taxon>Bacteria</taxon>
        <taxon>Pseudomonadati</taxon>
        <taxon>Pseudomonadota</taxon>
        <taxon>Alphaproteobacteria</taxon>
        <taxon>Rhodobacterales</taxon>
        <taxon>Roseobacteraceae</taxon>
        <taxon>Roseovarius</taxon>
    </lineage>
</organism>
<keyword evidence="8 10" id="KW-0472">Membrane</keyword>
<dbReference type="InterPro" id="IPR050222">
    <property type="entry name" value="MATE_MdtK"/>
</dbReference>
<dbReference type="AlphaFoldDB" id="A0A6I6IMJ8"/>
<keyword evidence="7" id="KW-0406">Ion transport</keyword>
<evidence type="ECO:0000256" key="9">
    <source>
        <dbReference type="ARBA" id="ARBA00031636"/>
    </source>
</evidence>
<keyword evidence="2" id="KW-0813">Transport</keyword>
<dbReference type="PANTHER" id="PTHR43298:SF2">
    <property type="entry name" value="FMN_FAD EXPORTER YEEO-RELATED"/>
    <property type="match status" value="1"/>
</dbReference>